<sequence>MERVEYLDPSKHLIFENYKFHRKENNTNGSVRWRCEACKTVSLTVDSNDNIIRKPKPNVKHIPHVCIKLFPVQKHCLAQYEFLKHEAKNDPNFNFSKRYREILQQLQTANDPREVAEYFPSEETARVTCLMG</sequence>
<reference evidence="1 2" key="1">
    <citation type="journal article" date="2018" name="Sci. Rep.">
        <title>Genomic signatures of local adaptation to the degree of environmental predictability in rotifers.</title>
        <authorList>
            <person name="Franch-Gras L."/>
            <person name="Hahn C."/>
            <person name="Garcia-Roger E.M."/>
            <person name="Carmona M.J."/>
            <person name="Serra M."/>
            <person name="Gomez A."/>
        </authorList>
    </citation>
    <scope>NUCLEOTIDE SEQUENCE [LARGE SCALE GENOMIC DNA]</scope>
    <source>
        <strain evidence="1">HYR1</strain>
    </source>
</reference>
<keyword evidence="2" id="KW-1185">Reference proteome</keyword>
<evidence type="ECO:0008006" key="3">
    <source>
        <dbReference type="Google" id="ProtNLM"/>
    </source>
</evidence>
<proteinExistence type="predicted"/>
<comment type="caution">
    <text evidence="1">The sequence shown here is derived from an EMBL/GenBank/DDBJ whole genome shotgun (WGS) entry which is preliminary data.</text>
</comment>
<evidence type="ECO:0000313" key="1">
    <source>
        <dbReference type="EMBL" id="RNA25858.1"/>
    </source>
</evidence>
<name>A0A3M7RRD2_BRAPC</name>
<dbReference type="EMBL" id="REGN01002848">
    <property type="protein sequence ID" value="RNA25858.1"/>
    <property type="molecule type" value="Genomic_DNA"/>
</dbReference>
<evidence type="ECO:0000313" key="2">
    <source>
        <dbReference type="Proteomes" id="UP000276133"/>
    </source>
</evidence>
<gene>
    <name evidence="1" type="ORF">BpHYR1_045838</name>
</gene>
<dbReference type="AlphaFoldDB" id="A0A3M7RRD2"/>
<accession>A0A3M7RRD2</accession>
<protein>
    <recommendedName>
        <fullName evidence="3">FLYWCH-type domain-containing protein</fullName>
    </recommendedName>
</protein>
<organism evidence="1 2">
    <name type="scientific">Brachionus plicatilis</name>
    <name type="common">Marine rotifer</name>
    <name type="synonym">Brachionus muelleri</name>
    <dbReference type="NCBI Taxonomy" id="10195"/>
    <lineage>
        <taxon>Eukaryota</taxon>
        <taxon>Metazoa</taxon>
        <taxon>Spiralia</taxon>
        <taxon>Gnathifera</taxon>
        <taxon>Rotifera</taxon>
        <taxon>Eurotatoria</taxon>
        <taxon>Monogononta</taxon>
        <taxon>Pseudotrocha</taxon>
        <taxon>Ploima</taxon>
        <taxon>Brachionidae</taxon>
        <taxon>Brachionus</taxon>
    </lineage>
</organism>
<dbReference type="Proteomes" id="UP000276133">
    <property type="component" value="Unassembled WGS sequence"/>
</dbReference>